<keyword evidence="1" id="KW-1133">Transmembrane helix</keyword>
<keyword evidence="1" id="KW-0812">Transmembrane</keyword>
<dbReference type="CTD" id="8577736"/>
<keyword evidence="1" id="KW-0472">Membrane</keyword>
<dbReference type="STRING" id="6238.A8XB38"/>
<dbReference type="HOGENOM" id="CLU_475864_0_0_1"/>
<dbReference type="PANTHER" id="PTHR46000:SF11">
    <property type="entry name" value="SEVEN TM RECEPTOR"/>
    <property type="match status" value="1"/>
</dbReference>
<feature type="transmembrane region" description="Helical" evidence="1">
    <location>
        <begin position="501"/>
        <end position="522"/>
    </location>
</feature>
<feature type="transmembrane region" description="Helical" evidence="1">
    <location>
        <begin position="313"/>
        <end position="332"/>
    </location>
</feature>
<sequence>MCIPITYIFYSTDRPFGLQKKTITKLLALYAEVYASTISILAVQFIYRYWAIFHTSNLIYFKGFRFFIWVFYAVYFGIQYALGLYYFERIDGYTRRYLEEDMMKKYGIDFSEIAEQAQVAYNEDGSLRWWNISCTINITGIVFSNTRLPLQLSPYFFQFRLLSICHYSIWKLMYQLGFYSAFPLYPAMDAIIVMYVVKDYRKAIKSSFQKWLDKICQFLRSDNSLNAPTSTGQPLEILGHIFRIPFDLSNHVWGDQELWKLQEFLILFPAVGVFFATVEVVLYPNVYSHNAGYIYYSTARPFGLEKESVTKLMALYAGVFASTVSILAIQFLYRYWAIFHTTNLIYFKGLRFFIWVFYAVSSGILYAVGLFYFERIDDYAIKYLEKDMIEKYGVDFSEIAGQAQVAYDENGSLRWWNLCNTINNTAILFFHFSVITYCTIRMCIEMEAKIQLLSRSLRTLHRQFFKTLVLQIVTPTVTLFFPISVIIYLPLFDMEIDLPTGVLLCAFTLYPALDSTIVMFVVKDYRMAIKNSFRNWLDKIYQFLRPADSHNSADPTSTGHSGQPLAVLRYPPL</sequence>
<gene>
    <name evidence="2" type="ORF">CBG10394</name>
    <name evidence="2" type="ORF">CBG_10394</name>
</gene>
<dbReference type="EMBL" id="HE600935">
    <property type="protein sequence ID" value="CAP29818.1"/>
    <property type="molecule type" value="Genomic_DNA"/>
</dbReference>
<dbReference type="KEGG" id="cbr:CBG_10394"/>
<dbReference type="SUPFAM" id="SSF81321">
    <property type="entry name" value="Family A G protein-coupled receptor-like"/>
    <property type="match status" value="1"/>
</dbReference>
<dbReference type="GeneID" id="8577736"/>
<dbReference type="Pfam" id="PF10326">
    <property type="entry name" value="7TM_GPCR_Str"/>
    <property type="match status" value="3"/>
</dbReference>
<dbReference type="AlphaFoldDB" id="A8XB38"/>
<protein>
    <submittedName>
        <fullName evidence="2">Protein CBG10394</fullName>
    </submittedName>
</protein>
<feature type="transmembrane region" description="Helical" evidence="1">
    <location>
        <begin position="264"/>
        <end position="283"/>
    </location>
</feature>
<feature type="transmembrane region" description="Helical" evidence="1">
    <location>
        <begin position="66"/>
        <end position="87"/>
    </location>
</feature>
<reference evidence="2 3" key="2">
    <citation type="journal article" date="2011" name="PLoS Genet.">
        <title>Caenorhabditis briggsae recombinant inbred line genotypes reveal inter-strain incompatibility and the evolution of recombination.</title>
        <authorList>
            <person name="Ross J.A."/>
            <person name="Koboldt D.C."/>
            <person name="Staisch J.E."/>
            <person name="Chamberlin H.M."/>
            <person name="Gupta B.P."/>
            <person name="Miller R.D."/>
            <person name="Baird S.E."/>
            <person name="Haag E.S."/>
        </authorList>
    </citation>
    <scope>NUCLEOTIDE SEQUENCE [LARGE SCALE GENOMIC DNA]</scope>
    <source>
        <strain evidence="2 3">AF16</strain>
    </source>
</reference>
<dbReference type="InterPro" id="IPR019428">
    <property type="entry name" value="7TM_GPCR_serpentine_rcpt_Str"/>
</dbReference>
<feature type="transmembrane region" description="Helical" evidence="1">
    <location>
        <begin position="26"/>
        <end position="46"/>
    </location>
</feature>
<feature type="transmembrane region" description="Helical" evidence="1">
    <location>
        <begin position="176"/>
        <end position="197"/>
    </location>
</feature>
<dbReference type="InParanoid" id="A8XB38"/>
<evidence type="ECO:0000313" key="2">
    <source>
        <dbReference type="EMBL" id="CAP29818.1"/>
    </source>
</evidence>
<dbReference type="RefSeq" id="XP_002635742.1">
    <property type="nucleotide sequence ID" value="XM_002635696.1"/>
</dbReference>
<dbReference type="Proteomes" id="UP000008549">
    <property type="component" value="Unassembled WGS sequence"/>
</dbReference>
<feature type="transmembrane region" description="Helical" evidence="1">
    <location>
        <begin position="464"/>
        <end position="489"/>
    </location>
</feature>
<evidence type="ECO:0000313" key="3">
    <source>
        <dbReference type="Proteomes" id="UP000008549"/>
    </source>
</evidence>
<dbReference type="eggNOG" id="ENOG502RVRW">
    <property type="taxonomic scope" value="Eukaryota"/>
</dbReference>
<organism evidence="2 3">
    <name type="scientific">Caenorhabditis briggsae</name>
    <dbReference type="NCBI Taxonomy" id="6238"/>
    <lineage>
        <taxon>Eukaryota</taxon>
        <taxon>Metazoa</taxon>
        <taxon>Ecdysozoa</taxon>
        <taxon>Nematoda</taxon>
        <taxon>Chromadorea</taxon>
        <taxon>Rhabditida</taxon>
        <taxon>Rhabditina</taxon>
        <taxon>Rhabditomorpha</taxon>
        <taxon>Rhabditoidea</taxon>
        <taxon>Rhabditidae</taxon>
        <taxon>Peloderinae</taxon>
        <taxon>Caenorhabditis</taxon>
    </lineage>
</organism>
<keyword evidence="3" id="KW-1185">Reference proteome</keyword>
<proteinExistence type="predicted"/>
<reference evidence="2 3" key="1">
    <citation type="journal article" date="2003" name="PLoS Biol.">
        <title>The genome sequence of Caenorhabditis briggsae: a platform for comparative genomics.</title>
        <authorList>
            <person name="Stein L.D."/>
            <person name="Bao Z."/>
            <person name="Blasiar D."/>
            <person name="Blumenthal T."/>
            <person name="Brent M.R."/>
            <person name="Chen N."/>
            <person name="Chinwalla A."/>
            <person name="Clarke L."/>
            <person name="Clee C."/>
            <person name="Coghlan A."/>
            <person name="Coulson A."/>
            <person name="D'Eustachio P."/>
            <person name="Fitch D.H."/>
            <person name="Fulton L.A."/>
            <person name="Fulton R.E."/>
            <person name="Griffiths-Jones S."/>
            <person name="Harris T.W."/>
            <person name="Hillier L.W."/>
            <person name="Kamath R."/>
            <person name="Kuwabara P.E."/>
            <person name="Mardis E.R."/>
            <person name="Marra M.A."/>
            <person name="Miner T.L."/>
            <person name="Minx P."/>
            <person name="Mullikin J.C."/>
            <person name="Plumb R.W."/>
            <person name="Rogers J."/>
            <person name="Schein J.E."/>
            <person name="Sohrmann M."/>
            <person name="Spieth J."/>
            <person name="Stajich J.E."/>
            <person name="Wei C."/>
            <person name="Willey D."/>
            <person name="Wilson R.K."/>
            <person name="Durbin R."/>
            <person name="Waterston R.H."/>
        </authorList>
    </citation>
    <scope>NUCLEOTIDE SEQUENCE [LARGE SCALE GENOMIC DNA]</scope>
    <source>
        <strain evidence="2 3">AF16</strain>
    </source>
</reference>
<dbReference type="OMA" id="DYQRIHR"/>
<name>A8XB38_CAEBR</name>
<evidence type="ECO:0000256" key="1">
    <source>
        <dbReference type="SAM" id="Phobius"/>
    </source>
</evidence>
<dbReference type="PANTHER" id="PTHR46000">
    <property type="entry name" value="SEVEN TM RECEPTOR-RELATED"/>
    <property type="match status" value="1"/>
</dbReference>
<feature type="transmembrane region" description="Helical" evidence="1">
    <location>
        <begin position="352"/>
        <end position="373"/>
    </location>
</feature>
<accession>A8XB38</accession>